<name>A0A5M6CZC2_9BACT</name>
<protein>
    <submittedName>
        <fullName evidence="2">DUF885 domain-containing protein</fullName>
    </submittedName>
</protein>
<feature type="signal peptide" evidence="1">
    <location>
        <begin position="1"/>
        <end position="21"/>
    </location>
</feature>
<comment type="caution">
    <text evidence="2">The sequence shown here is derived from an EMBL/GenBank/DDBJ whole genome shotgun (WGS) entry which is preliminary data.</text>
</comment>
<dbReference type="InterPro" id="IPR010281">
    <property type="entry name" value="DUF885"/>
</dbReference>
<evidence type="ECO:0000313" key="3">
    <source>
        <dbReference type="Proteomes" id="UP000323426"/>
    </source>
</evidence>
<dbReference type="EMBL" id="VWSF01000033">
    <property type="protein sequence ID" value="KAA5539362.1"/>
    <property type="molecule type" value="Genomic_DNA"/>
</dbReference>
<keyword evidence="1" id="KW-0732">Signal</keyword>
<dbReference type="PANTHER" id="PTHR33361:SF16">
    <property type="entry name" value="DUF885 DOMAIN-CONTAINING PROTEIN"/>
    <property type="match status" value="1"/>
</dbReference>
<reference evidence="2 3" key="1">
    <citation type="submission" date="2019-09" db="EMBL/GenBank/DDBJ databases">
        <title>Genome sequence and assembly of Adhaeribacter sp.</title>
        <authorList>
            <person name="Chhetri G."/>
        </authorList>
    </citation>
    <scope>NUCLEOTIDE SEQUENCE [LARGE SCALE GENOMIC DNA]</scope>
    <source>
        <strain evidence="2 3">DK36</strain>
    </source>
</reference>
<dbReference type="Pfam" id="PF05960">
    <property type="entry name" value="DUF885"/>
    <property type="match status" value="1"/>
</dbReference>
<dbReference type="AlphaFoldDB" id="A0A5M6CZC2"/>
<evidence type="ECO:0000256" key="1">
    <source>
        <dbReference type="SAM" id="SignalP"/>
    </source>
</evidence>
<dbReference type="Proteomes" id="UP000323426">
    <property type="component" value="Unassembled WGS sequence"/>
</dbReference>
<keyword evidence="3" id="KW-1185">Reference proteome</keyword>
<proteinExistence type="predicted"/>
<dbReference type="PANTHER" id="PTHR33361">
    <property type="entry name" value="GLR0591 PROTEIN"/>
    <property type="match status" value="1"/>
</dbReference>
<accession>A0A5M6CZC2</accession>
<gene>
    <name evidence="2" type="ORF">F0145_24475</name>
</gene>
<dbReference type="RefSeq" id="WP_150093025.1">
    <property type="nucleotide sequence ID" value="NZ_VWSF01000033.1"/>
</dbReference>
<organism evidence="2 3">
    <name type="scientific">Adhaeribacter rhizoryzae</name>
    <dbReference type="NCBI Taxonomy" id="2607907"/>
    <lineage>
        <taxon>Bacteria</taxon>
        <taxon>Pseudomonadati</taxon>
        <taxon>Bacteroidota</taxon>
        <taxon>Cytophagia</taxon>
        <taxon>Cytophagales</taxon>
        <taxon>Hymenobacteraceae</taxon>
        <taxon>Adhaeribacter</taxon>
    </lineage>
</organism>
<evidence type="ECO:0000313" key="2">
    <source>
        <dbReference type="EMBL" id="KAA5539362.1"/>
    </source>
</evidence>
<feature type="chain" id="PRO_5024461645" evidence="1">
    <location>
        <begin position="22"/>
        <end position="592"/>
    </location>
</feature>
<sequence>MKYFSLMLLVLFLFVCSVIRAQTTEKENNKELYKLFASYSEEELKLFPMQATSRGDNRYNDLLPATFTDNYQFELKAFNTNYLNALSKFKRADLNENDRLSYDIFKWSLNMNVEGLNQKNNRLPFDQSVFSFPLQFAQLGSGTVTQPFKTVKDYHNWISRATAFSAWADSAIVYFRKGMDEGIVLPKALVTKMIPQMESFVTADATKSVFYGPITNLPQDFSAAEKQQLTTAYIKLIKEQLVPAYKKLHAFLQNEYLPKARTTSGLSTLPGSAAWYNYQVRLMTTTDKTATEIYTTGLAEVKRIRAEMEKVKNSVGFKGDLKAFFEHLRTDPKFFPYKTPEEVLTAYRAIQQKIDPNLSKMFRQTPKTSFEIRQTEAFRAASAAAQYNAGLTDGSRPGIFYVPIVDATKQSYARESLFIHEAIPGHHYQIMLQRENKSLPDFRRFGQFIAYLEGWGLYSESLGKELGLYTDPYQQIAALGDEIHRAIRLVVDPGLHSKGWTREKAISYMLENEPMSEQEVTAEIERYMAMPGQALAYKVGELKLQELRKKYTRQLGVAFNLADFHEQVLKDGAMPLGILEKKIDEWAKRQKK</sequence>